<dbReference type="InterPro" id="IPR036286">
    <property type="entry name" value="LexA/Signal_pep-like_sf"/>
</dbReference>
<dbReference type="NCBIfam" id="TIGR02228">
    <property type="entry name" value="sigpep_I_arch"/>
    <property type="match status" value="1"/>
</dbReference>
<dbReference type="InterPro" id="IPR001733">
    <property type="entry name" value="Peptidase_S26B"/>
</dbReference>
<evidence type="ECO:0000256" key="1">
    <source>
        <dbReference type="ARBA" id="ARBA00004370"/>
    </source>
</evidence>
<evidence type="ECO:0000259" key="8">
    <source>
        <dbReference type="Pfam" id="PF00717"/>
    </source>
</evidence>
<dbReference type="EMBL" id="JBHPKH010000007">
    <property type="protein sequence ID" value="MFC1572221.1"/>
    <property type="molecule type" value="Genomic_DNA"/>
</dbReference>
<evidence type="ECO:0000313" key="10">
    <source>
        <dbReference type="Proteomes" id="UP001593833"/>
    </source>
</evidence>
<feature type="domain" description="Peptidase S24/S26A/S26B/S26C" evidence="8">
    <location>
        <begin position="10"/>
        <end position="66"/>
    </location>
</feature>
<keyword evidence="3" id="KW-0812">Transmembrane</keyword>
<evidence type="ECO:0000256" key="4">
    <source>
        <dbReference type="ARBA" id="ARBA00022989"/>
    </source>
</evidence>
<organism evidence="9 10">
    <name type="scientific">Eiseniibacteriota bacterium</name>
    <dbReference type="NCBI Taxonomy" id="2212470"/>
    <lineage>
        <taxon>Bacteria</taxon>
        <taxon>Candidatus Eiseniibacteriota</taxon>
    </lineage>
</organism>
<dbReference type="Gene3D" id="3.30.460.40">
    <property type="match status" value="1"/>
</dbReference>
<keyword evidence="5" id="KW-0472">Membrane</keyword>
<proteinExistence type="predicted"/>
<comment type="subcellular location">
    <subcellularLocation>
        <location evidence="1">Membrane</location>
    </subcellularLocation>
</comment>
<dbReference type="InterPro" id="IPR015927">
    <property type="entry name" value="Peptidase_S24_S26A/B/C"/>
</dbReference>
<evidence type="ECO:0000256" key="6">
    <source>
        <dbReference type="NCBIfam" id="TIGR02228"/>
    </source>
</evidence>
<accession>A0ABV6YJA7</accession>
<dbReference type="InterPro" id="IPR039498">
    <property type="entry name" value="NTP_transf_5"/>
</dbReference>
<dbReference type="CDD" id="cd06462">
    <property type="entry name" value="Peptidase_S24_S26"/>
    <property type="match status" value="1"/>
</dbReference>
<keyword evidence="9" id="KW-0378">Hydrolase</keyword>
<sequence>MRATINTLAEAGRRGIVTIRGGSMRPLLADGCRVVIETRPKGIRMGDIVVFSLEGALTVHRVVRVKTGPTGFLFQTKGDSSLCPDSASIDASDVLARVIAIRRPNADVDLRTDAWNRSDRLIALNSYRTGLVGSAARSCVGWLLRDRQSSFVRVAAGAISSILRVFPWLVQAVTSTDFSPRSHTSSGEASAVGSDPLNRGREERMLCWCARARLDDGAVGSTRDLVRNGMDWDRFLACCAGHGVTPLVFHNLQRHQVLEDVPAETMRQLEQAYYATMRRNLRICDGLEELLRAFRGVGIEAICLKGAALAEFAYGNLAVRPFGDVDLLVKETDIHAIGAALSTLGYEPARRRPMLSPAHALQHAHYRGQWRYHRKNTALVELHFRLVNIGVPAAEEAVWENTRQMRLGDIEILMPSVEDTLFHLCIHANQHGYCMLRLFSDIDAVVGRYGRVLDWERFMDLVTQRSLQASVYHTLGYTRLLLDTDLPEMVMARLQPGRLRSRLFSCLWGEKRILQLRAVRKPESAEAPFFYILEMDGLREKTAYVFRVASLRARAGLRNR</sequence>
<dbReference type="GO" id="GO:0009003">
    <property type="term" value="F:signal peptidase activity"/>
    <property type="evidence" value="ECO:0007669"/>
    <property type="project" value="UniProtKB-EC"/>
</dbReference>
<evidence type="ECO:0000256" key="3">
    <source>
        <dbReference type="ARBA" id="ARBA00022692"/>
    </source>
</evidence>
<feature type="region of interest" description="Disordered" evidence="7">
    <location>
        <begin position="178"/>
        <end position="197"/>
    </location>
</feature>
<keyword evidence="10" id="KW-1185">Reference proteome</keyword>
<protein>
    <recommendedName>
        <fullName evidence="6">Signal peptidase I</fullName>
        <ecNumber evidence="6">3.4.21.89</ecNumber>
    </recommendedName>
</protein>
<dbReference type="Gene3D" id="2.10.109.10">
    <property type="entry name" value="Umud Fragment, subunit A"/>
    <property type="match status" value="1"/>
</dbReference>
<dbReference type="Proteomes" id="UP001593833">
    <property type="component" value="Unassembled WGS sequence"/>
</dbReference>
<dbReference type="SUPFAM" id="SSF51306">
    <property type="entry name" value="LexA/Signal peptidase"/>
    <property type="match status" value="1"/>
</dbReference>
<dbReference type="Pfam" id="PF00717">
    <property type="entry name" value="Peptidase_S24"/>
    <property type="match status" value="1"/>
</dbReference>
<keyword evidence="4" id="KW-1133">Transmembrane helix</keyword>
<evidence type="ECO:0000256" key="5">
    <source>
        <dbReference type="ARBA" id="ARBA00023136"/>
    </source>
</evidence>
<name>A0ABV6YJA7_UNCEI</name>
<gene>
    <name evidence="9" type="ORF">ACFL6M_01355</name>
</gene>
<evidence type="ECO:0000256" key="7">
    <source>
        <dbReference type="SAM" id="MobiDB-lite"/>
    </source>
</evidence>
<reference evidence="9 10" key="1">
    <citation type="submission" date="2024-09" db="EMBL/GenBank/DDBJ databases">
        <authorList>
            <person name="D'Angelo T."/>
        </authorList>
    </citation>
    <scope>NUCLEOTIDE SEQUENCE [LARGE SCALE GENOMIC DNA]</scope>
    <source>
        <strain evidence="9">SAG AM-320-E07</strain>
    </source>
</reference>
<evidence type="ECO:0000313" key="9">
    <source>
        <dbReference type="EMBL" id="MFC1572221.1"/>
    </source>
</evidence>
<feature type="compositionally biased region" description="Polar residues" evidence="7">
    <location>
        <begin position="178"/>
        <end position="188"/>
    </location>
</feature>
<comment type="caution">
    <text evidence="9">The sequence shown here is derived from an EMBL/GenBank/DDBJ whole genome shotgun (WGS) entry which is preliminary data.</text>
</comment>
<keyword evidence="2" id="KW-0645">Protease</keyword>
<dbReference type="EC" id="3.4.21.89" evidence="6"/>
<evidence type="ECO:0000256" key="2">
    <source>
        <dbReference type="ARBA" id="ARBA00022670"/>
    </source>
</evidence>
<dbReference type="Pfam" id="PF14907">
    <property type="entry name" value="NTP_transf_5"/>
    <property type="match status" value="1"/>
</dbReference>